<feature type="region of interest" description="Disordered" evidence="1">
    <location>
        <begin position="172"/>
        <end position="226"/>
    </location>
</feature>
<feature type="compositionally biased region" description="Basic and acidic residues" evidence="1">
    <location>
        <begin position="253"/>
        <end position="267"/>
    </location>
</feature>
<gene>
    <name evidence="3" type="ORF">nbrc107696_28660</name>
</gene>
<feature type="compositionally biased region" description="Polar residues" evidence="1">
    <location>
        <begin position="201"/>
        <end position="215"/>
    </location>
</feature>
<comment type="caution">
    <text evidence="3">The sequence shown here is derived from an EMBL/GenBank/DDBJ whole genome shotgun (WGS) entry which is preliminary data.</text>
</comment>
<feature type="transmembrane region" description="Helical" evidence="2">
    <location>
        <begin position="97"/>
        <end position="122"/>
    </location>
</feature>
<feature type="region of interest" description="Disordered" evidence="1">
    <location>
        <begin position="241"/>
        <end position="267"/>
    </location>
</feature>
<feature type="transmembrane region" description="Helical" evidence="2">
    <location>
        <begin position="20"/>
        <end position="38"/>
    </location>
</feature>
<evidence type="ECO:0000256" key="2">
    <source>
        <dbReference type="SAM" id="Phobius"/>
    </source>
</evidence>
<dbReference type="Proteomes" id="UP000444960">
    <property type="component" value="Unassembled WGS sequence"/>
</dbReference>
<keyword evidence="2" id="KW-0472">Membrane</keyword>
<evidence type="ECO:0000256" key="1">
    <source>
        <dbReference type="SAM" id="MobiDB-lite"/>
    </source>
</evidence>
<accession>A0A7I9VBL6</accession>
<keyword evidence="2" id="KW-0812">Transmembrane</keyword>
<evidence type="ECO:0000313" key="4">
    <source>
        <dbReference type="Proteomes" id="UP000444960"/>
    </source>
</evidence>
<protein>
    <submittedName>
        <fullName evidence="3">Uncharacterized protein</fullName>
    </submittedName>
</protein>
<name>A0A7I9VBL6_9ACTN</name>
<keyword evidence="2" id="KW-1133">Transmembrane helix</keyword>
<proteinExistence type="predicted"/>
<sequence>MIINPFNLDEGTEAYGYRYYFGVLVAFVALSVAGNVAFFMVEKIPPIVVAAGHGAPPVVFALMVHLGLTLSTSFAGSVRRPGPRAPRERSHVDRASLALVGVLVLSVAVVAGIALVVSFTGLEGLAARMGWGTYAWTLPVLLDVPAGVATIGVLMAMHAIKADALAASTVSADHPADHVDHPTDQTDHPADHPADHGPVVSLTTDQPGPSVSYAQVTPVDHGPSTEDLDEVFEHLVAELDDRPCDSDEGPADQTDHPADHADRSTDQSMDRLAELVREELGTAVDVEQIARALELKAGGASLRAIGAEVGVSHNTVGRWVSCAADLATQ</sequence>
<feature type="compositionally biased region" description="Basic and acidic residues" evidence="1">
    <location>
        <begin position="174"/>
        <end position="195"/>
    </location>
</feature>
<feature type="transmembrane region" description="Helical" evidence="2">
    <location>
        <begin position="134"/>
        <end position="156"/>
    </location>
</feature>
<dbReference type="EMBL" id="BJOV01000005">
    <property type="protein sequence ID" value="GEE02420.1"/>
    <property type="molecule type" value="Genomic_DNA"/>
</dbReference>
<keyword evidence="4" id="KW-1185">Reference proteome</keyword>
<feature type="transmembrane region" description="Helical" evidence="2">
    <location>
        <begin position="58"/>
        <end position="76"/>
    </location>
</feature>
<organism evidence="3 4">
    <name type="scientific">Gordonia spumicola</name>
    <dbReference type="NCBI Taxonomy" id="589161"/>
    <lineage>
        <taxon>Bacteria</taxon>
        <taxon>Bacillati</taxon>
        <taxon>Actinomycetota</taxon>
        <taxon>Actinomycetes</taxon>
        <taxon>Mycobacteriales</taxon>
        <taxon>Gordoniaceae</taxon>
        <taxon>Gordonia</taxon>
    </lineage>
</organism>
<evidence type="ECO:0000313" key="3">
    <source>
        <dbReference type="EMBL" id="GEE02420.1"/>
    </source>
</evidence>
<dbReference type="RefSeq" id="WP_186349786.1">
    <property type="nucleotide sequence ID" value="NZ_BJOV01000005.1"/>
</dbReference>
<reference evidence="4" key="1">
    <citation type="submission" date="2019-06" db="EMBL/GenBank/DDBJ databases">
        <title>Gordonia isolated from sludge of a wastewater treatment plant.</title>
        <authorList>
            <person name="Tamura T."/>
            <person name="Aoyama K."/>
            <person name="Kang Y."/>
            <person name="Saito S."/>
            <person name="Akiyama N."/>
            <person name="Yazawa K."/>
            <person name="Gonoi T."/>
            <person name="Mikami Y."/>
        </authorList>
    </citation>
    <scope>NUCLEOTIDE SEQUENCE [LARGE SCALE GENOMIC DNA]</scope>
    <source>
        <strain evidence="4">NBRC 107696</strain>
    </source>
</reference>
<dbReference type="AlphaFoldDB" id="A0A7I9VBL6"/>